<feature type="region of interest" description="Disordered" evidence="1">
    <location>
        <begin position="120"/>
        <end position="152"/>
    </location>
</feature>
<name>A0A016THJ7_9BILA</name>
<proteinExistence type="predicted"/>
<evidence type="ECO:0000256" key="2">
    <source>
        <dbReference type="SAM" id="Phobius"/>
    </source>
</evidence>
<organism evidence="3 4">
    <name type="scientific">Ancylostoma ceylanicum</name>
    <dbReference type="NCBI Taxonomy" id="53326"/>
    <lineage>
        <taxon>Eukaryota</taxon>
        <taxon>Metazoa</taxon>
        <taxon>Ecdysozoa</taxon>
        <taxon>Nematoda</taxon>
        <taxon>Chromadorea</taxon>
        <taxon>Rhabditida</taxon>
        <taxon>Rhabditina</taxon>
        <taxon>Rhabditomorpha</taxon>
        <taxon>Strongyloidea</taxon>
        <taxon>Ancylostomatidae</taxon>
        <taxon>Ancylostomatinae</taxon>
        <taxon>Ancylostoma</taxon>
    </lineage>
</organism>
<evidence type="ECO:0000313" key="3">
    <source>
        <dbReference type="EMBL" id="EYC02048.1"/>
    </source>
</evidence>
<gene>
    <name evidence="3" type="primary">Acey_s0102.g3454</name>
    <name evidence="3" type="ORF">Y032_0102g3454</name>
</gene>
<reference evidence="4" key="1">
    <citation type="journal article" date="2015" name="Nat. Genet.">
        <title>The genome and transcriptome of the zoonotic hookworm Ancylostoma ceylanicum identify infection-specific gene families.</title>
        <authorList>
            <person name="Schwarz E.M."/>
            <person name="Hu Y."/>
            <person name="Antoshechkin I."/>
            <person name="Miller M.M."/>
            <person name="Sternberg P.W."/>
            <person name="Aroian R.V."/>
        </authorList>
    </citation>
    <scope>NUCLEOTIDE SEQUENCE</scope>
    <source>
        <strain evidence="4">HY135</strain>
    </source>
</reference>
<dbReference type="EMBL" id="JARK01001438">
    <property type="protein sequence ID" value="EYC02048.1"/>
    <property type="molecule type" value="Genomic_DNA"/>
</dbReference>
<keyword evidence="4" id="KW-1185">Reference proteome</keyword>
<evidence type="ECO:0000256" key="1">
    <source>
        <dbReference type="SAM" id="MobiDB-lite"/>
    </source>
</evidence>
<evidence type="ECO:0000313" key="4">
    <source>
        <dbReference type="Proteomes" id="UP000024635"/>
    </source>
</evidence>
<feature type="region of interest" description="Disordered" evidence="1">
    <location>
        <begin position="40"/>
        <end position="68"/>
    </location>
</feature>
<keyword evidence="2" id="KW-0812">Transmembrane</keyword>
<feature type="transmembrane region" description="Helical" evidence="2">
    <location>
        <begin position="86"/>
        <end position="111"/>
    </location>
</feature>
<feature type="compositionally biased region" description="Basic and acidic residues" evidence="1">
    <location>
        <begin position="127"/>
        <end position="152"/>
    </location>
</feature>
<dbReference type="Proteomes" id="UP000024635">
    <property type="component" value="Unassembled WGS sequence"/>
</dbReference>
<accession>A0A016THJ7</accession>
<keyword evidence="2" id="KW-1133">Transmembrane helix</keyword>
<feature type="compositionally biased region" description="Polar residues" evidence="1">
    <location>
        <begin position="40"/>
        <end position="51"/>
    </location>
</feature>
<sequence length="152" mass="16853">MCKMPSFLHIALAETKFLFIRRPLCAHFLVTVPNLDNQSIPSTPANESQQASHDDGAHAGSQRNAQADSFQHHLASEPLDRTKADILMFVIIAVGTAILVCLIVPAVIYVIKHKKAKMKSKISRRIQKSEKTAISDKKAKRDGNIPKIEESK</sequence>
<dbReference type="OrthoDB" id="10614123at2759"/>
<protein>
    <submittedName>
        <fullName evidence="3">Uncharacterized protein</fullName>
    </submittedName>
</protein>
<comment type="caution">
    <text evidence="3">The sequence shown here is derived from an EMBL/GenBank/DDBJ whole genome shotgun (WGS) entry which is preliminary data.</text>
</comment>
<keyword evidence="2" id="KW-0472">Membrane</keyword>
<dbReference type="AlphaFoldDB" id="A0A016THJ7"/>